<keyword evidence="4 7" id="KW-0812">Transmembrane</keyword>
<evidence type="ECO:0000256" key="2">
    <source>
        <dbReference type="ARBA" id="ARBA00008929"/>
    </source>
</evidence>
<feature type="transmembrane region" description="Helical" evidence="7">
    <location>
        <begin position="286"/>
        <end position="308"/>
    </location>
</feature>
<comment type="caution">
    <text evidence="8">The sequence shown here is derived from an EMBL/GenBank/DDBJ whole genome shotgun (WGS) entry which is preliminary data.</text>
</comment>
<feature type="transmembrane region" description="Helical" evidence="7">
    <location>
        <begin position="206"/>
        <end position="230"/>
    </location>
</feature>
<dbReference type="InterPro" id="IPR005614">
    <property type="entry name" value="NrfD-like"/>
</dbReference>
<organism evidence="8 9">
    <name type="scientific">Tectimicrobiota bacterium</name>
    <dbReference type="NCBI Taxonomy" id="2528274"/>
    <lineage>
        <taxon>Bacteria</taxon>
        <taxon>Pseudomonadati</taxon>
        <taxon>Nitrospinota/Tectimicrobiota group</taxon>
        <taxon>Candidatus Tectimicrobiota</taxon>
    </lineage>
</organism>
<dbReference type="GO" id="GO:0005886">
    <property type="term" value="C:plasma membrane"/>
    <property type="evidence" value="ECO:0007669"/>
    <property type="project" value="UniProtKB-SubCell"/>
</dbReference>
<comment type="similarity">
    <text evidence="2">Belongs to the NrfD family.</text>
</comment>
<evidence type="ECO:0000256" key="4">
    <source>
        <dbReference type="ARBA" id="ARBA00022692"/>
    </source>
</evidence>
<dbReference type="InterPro" id="IPR052049">
    <property type="entry name" value="Electron_transfer_protein"/>
</dbReference>
<keyword evidence="5 7" id="KW-1133">Transmembrane helix</keyword>
<reference evidence="8" key="1">
    <citation type="submission" date="2020-07" db="EMBL/GenBank/DDBJ databases">
        <title>Huge and variable diversity of episymbiotic CPR bacteria and DPANN archaea in groundwater ecosystems.</title>
        <authorList>
            <person name="He C.Y."/>
            <person name="Keren R."/>
            <person name="Whittaker M."/>
            <person name="Farag I.F."/>
            <person name="Doudna J."/>
            <person name="Cate J.H.D."/>
            <person name="Banfield J.F."/>
        </authorList>
    </citation>
    <scope>NUCLEOTIDE SEQUENCE</scope>
    <source>
        <strain evidence="8">NC_groundwater_763_Ag_S-0.2um_68_21</strain>
    </source>
</reference>
<dbReference type="Gene3D" id="1.20.1630.10">
    <property type="entry name" value="Formate dehydrogenase/DMSO reductase domain"/>
    <property type="match status" value="1"/>
</dbReference>
<evidence type="ECO:0000313" key="9">
    <source>
        <dbReference type="Proteomes" id="UP000782312"/>
    </source>
</evidence>
<feature type="transmembrane region" description="Helical" evidence="7">
    <location>
        <begin position="250"/>
        <end position="274"/>
    </location>
</feature>
<keyword evidence="6 7" id="KW-0472">Membrane</keyword>
<accession>A0A932HVS4</accession>
<dbReference type="Pfam" id="PF03916">
    <property type="entry name" value="NrfD"/>
    <property type="match status" value="1"/>
</dbReference>
<evidence type="ECO:0000256" key="1">
    <source>
        <dbReference type="ARBA" id="ARBA00004651"/>
    </source>
</evidence>
<sequence length="349" mass="38579">MEPIVLMQTKWGATFNIPWYLFLGGMSGGILIIAACAELFGGRNPRFQALAGLSALLNLPFMVIGGLALTFHLGKPERGFFFPIFMTNYHSWLVIGGWIIGIFVPASIAMAMAWYYEVRRSLRMILAIVSLPLGVAMCFYTGILLSEAQFVPLWAWQFLPVLFLLSGLSTGLAACAINAYVVKFLPFPARARDRIQRAGLEETAPLLGLIDVAVLLLELLWLFLFIAALNNGAPGHRLAAYMLTKGELSHWFWVGVVTIGLVLPLALSLLESLLKKLLRREEGWAVGWPLFCKLHLVLLGGIILRYVIVWGGDIKQPLIFPSQQAQVPMVSGQGSPESLGEALRMINRR</sequence>
<dbReference type="Proteomes" id="UP000782312">
    <property type="component" value="Unassembled WGS sequence"/>
</dbReference>
<protein>
    <submittedName>
        <fullName evidence="8">Polysulfide reductase NrfD</fullName>
    </submittedName>
</protein>
<proteinExistence type="inferred from homology"/>
<evidence type="ECO:0000256" key="3">
    <source>
        <dbReference type="ARBA" id="ARBA00022475"/>
    </source>
</evidence>
<gene>
    <name evidence="8" type="primary">nrfD</name>
    <name evidence="8" type="ORF">HYZ11_02315</name>
</gene>
<evidence type="ECO:0000256" key="5">
    <source>
        <dbReference type="ARBA" id="ARBA00022989"/>
    </source>
</evidence>
<comment type="subcellular location">
    <subcellularLocation>
        <location evidence="1">Cell membrane</location>
        <topology evidence="1">Multi-pass membrane protein</topology>
    </subcellularLocation>
</comment>
<feature type="transmembrane region" description="Helical" evidence="7">
    <location>
        <begin position="125"/>
        <end position="146"/>
    </location>
</feature>
<dbReference type="EMBL" id="JACPUR010000003">
    <property type="protein sequence ID" value="MBI3126421.1"/>
    <property type="molecule type" value="Genomic_DNA"/>
</dbReference>
<feature type="transmembrane region" description="Helical" evidence="7">
    <location>
        <begin position="17"/>
        <end position="37"/>
    </location>
</feature>
<feature type="transmembrane region" description="Helical" evidence="7">
    <location>
        <begin position="49"/>
        <end position="71"/>
    </location>
</feature>
<dbReference type="PANTHER" id="PTHR34856">
    <property type="entry name" value="PROTEIN NRFD"/>
    <property type="match status" value="1"/>
</dbReference>
<feature type="transmembrane region" description="Helical" evidence="7">
    <location>
        <begin position="91"/>
        <end position="116"/>
    </location>
</feature>
<dbReference type="AlphaFoldDB" id="A0A932HVS4"/>
<feature type="transmembrane region" description="Helical" evidence="7">
    <location>
        <begin position="158"/>
        <end position="185"/>
    </location>
</feature>
<name>A0A932HVS4_UNCTE</name>
<dbReference type="PANTHER" id="PTHR34856:SF2">
    <property type="entry name" value="PROTEIN NRFD"/>
    <property type="match status" value="1"/>
</dbReference>
<evidence type="ECO:0000256" key="7">
    <source>
        <dbReference type="SAM" id="Phobius"/>
    </source>
</evidence>
<evidence type="ECO:0000256" key="6">
    <source>
        <dbReference type="ARBA" id="ARBA00023136"/>
    </source>
</evidence>
<evidence type="ECO:0000313" key="8">
    <source>
        <dbReference type="EMBL" id="MBI3126421.1"/>
    </source>
</evidence>
<keyword evidence="3" id="KW-1003">Cell membrane</keyword>